<comment type="function">
    <text evidence="5">Forms part of the ribosomal stalk, playing a central role in the interaction of the ribosome with GTP-bound translation factors.</text>
</comment>
<dbReference type="NCBIfam" id="NF000955">
    <property type="entry name" value="PRK00099.1-1"/>
    <property type="match status" value="1"/>
</dbReference>
<sequence length="171" mass="18287">MKKQEKVFFVENLIEELKSANAVVLVNYSGLSVKAQQELKRRLSEVGAKMLVVKNTLLKRAGEAAKIDKEVLTDTVLTGQTALILASEDAIASLSVLGKFAKEFEVPSLKVGIVDGAFQNTDSLVKLANLPGKDALLGELLGVLMGPSYGLVQTLNASTQKLLFVLKSKAG</sequence>
<dbReference type="GO" id="GO:0006412">
    <property type="term" value="P:translation"/>
    <property type="evidence" value="ECO:0007669"/>
    <property type="project" value="UniProtKB-UniRule"/>
</dbReference>
<evidence type="ECO:0000256" key="3">
    <source>
        <dbReference type="ARBA" id="ARBA00023274"/>
    </source>
</evidence>
<dbReference type="GO" id="GO:1990904">
    <property type="term" value="C:ribonucleoprotein complex"/>
    <property type="evidence" value="ECO:0007669"/>
    <property type="project" value="UniProtKB-KW"/>
</dbReference>
<proteinExistence type="inferred from homology"/>
<dbReference type="InterPro" id="IPR047865">
    <property type="entry name" value="Ribosomal_uL10_bac_type"/>
</dbReference>
<evidence type="ECO:0000256" key="5">
    <source>
        <dbReference type="HAMAP-Rule" id="MF_00362"/>
    </source>
</evidence>
<dbReference type="Pfam" id="PF00466">
    <property type="entry name" value="Ribosomal_L10"/>
    <property type="match status" value="1"/>
</dbReference>
<protein>
    <recommendedName>
        <fullName evidence="4 5">Large ribosomal subunit protein uL10</fullName>
    </recommendedName>
</protein>
<evidence type="ECO:0000256" key="4">
    <source>
        <dbReference type="ARBA" id="ARBA00035202"/>
    </source>
</evidence>
<evidence type="ECO:0000313" key="6">
    <source>
        <dbReference type="EMBL" id="OGM04591.1"/>
    </source>
</evidence>
<evidence type="ECO:0000256" key="2">
    <source>
        <dbReference type="ARBA" id="ARBA00022980"/>
    </source>
</evidence>
<dbReference type="SUPFAM" id="SSF160369">
    <property type="entry name" value="Ribosomal protein L10-like"/>
    <property type="match status" value="1"/>
</dbReference>
<dbReference type="InterPro" id="IPR043141">
    <property type="entry name" value="Ribosomal_uL10-like_sf"/>
</dbReference>
<dbReference type="CDD" id="cd05797">
    <property type="entry name" value="Ribosomal_L10"/>
    <property type="match status" value="1"/>
</dbReference>
<dbReference type="InterPro" id="IPR022973">
    <property type="entry name" value="Ribosomal_uL10_bac"/>
</dbReference>
<dbReference type="PANTHER" id="PTHR11560">
    <property type="entry name" value="39S RIBOSOMAL PROTEIN L10, MITOCHONDRIAL"/>
    <property type="match status" value="1"/>
</dbReference>
<evidence type="ECO:0000256" key="1">
    <source>
        <dbReference type="ARBA" id="ARBA00008889"/>
    </source>
</evidence>
<evidence type="ECO:0000313" key="7">
    <source>
        <dbReference type="Proteomes" id="UP000177091"/>
    </source>
</evidence>
<reference evidence="6 7" key="1">
    <citation type="journal article" date="2016" name="Nat. Commun.">
        <title>Thousands of microbial genomes shed light on interconnected biogeochemical processes in an aquifer system.</title>
        <authorList>
            <person name="Anantharaman K."/>
            <person name="Brown C.T."/>
            <person name="Hug L.A."/>
            <person name="Sharon I."/>
            <person name="Castelle C.J."/>
            <person name="Probst A.J."/>
            <person name="Thomas B.C."/>
            <person name="Singh A."/>
            <person name="Wilkins M.J."/>
            <person name="Karaoz U."/>
            <person name="Brodie E.L."/>
            <person name="Williams K.H."/>
            <person name="Hubbard S.S."/>
            <person name="Banfield J.F."/>
        </authorList>
    </citation>
    <scope>NUCLEOTIDE SEQUENCE [LARGE SCALE GENOMIC DNA]</scope>
</reference>
<keyword evidence="5" id="KW-0699">rRNA-binding</keyword>
<organism evidence="6 7">
    <name type="scientific">Candidatus Woesebacteria bacterium GWA1_42_12</name>
    <dbReference type="NCBI Taxonomy" id="1802472"/>
    <lineage>
        <taxon>Bacteria</taxon>
        <taxon>Candidatus Woeseibacteriota</taxon>
    </lineage>
</organism>
<dbReference type="GO" id="GO:0005840">
    <property type="term" value="C:ribosome"/>
    <property type="evidence" value="ECO:0007669"/>
    <property type="project" value="UniProtKB-KW"/>
</dbReference>
<dbReference type="GO" id="GO:0070180">
    <property type="term" value="F:large ribosomal subunit rRNA binding"/>
    <property type="evidence" value="ECO:0007669"/>
    <property type="project" value="UniProtKB-UniRule"/>
</dbReference>
<dbReference type="Gene3D" id="6.10.250.290">
    <property type="match status" value="1"/>
</dbReference>
<dbReference type="HAMAP" id="MF_00362">
    <property type="entry name" value="Ribosomal_uL10"/>
    <property type="match status" value="1"/>
</dbReference>
<dbReference type="EMBL" id="MGFK01000010">
    <property type="protein sequence ID" value="OGM04591.1"/>
    <property type="molecule type" value="Genomic_DNA"/>
</dbReference>
<accession>A0A1F7WP11</accession>
<keyword evidence="2 5" id="KW-0689">Ribosomal protein</keyword>
<gene>
    <name evidence="5" type="primary">rplJ</name>
    <name evidence="6" type="ORF">A2112_00810</name>
</gene>
<keyword evidence="3 5" id="KW-0687">Ribonucleoprotein</keyword>
<dbReference type="Gene3D" id="3.30.70.1730">
    <property type="match status" value="1"/>
</dbReference>
<dbReference type="InterPro" id="IPR001790">
    <property type="entry name" value="Ribosomal_uL10"/>
</dbReference>
<dbReference type="Proteomes" id="UP000177091">
    <property type="component" value="Unassembled WGS sequence"/>
</dbReference>
<name>A0A1F7WP11_9BACT</name>
<comment type="similarity">
    <text evidence="1 5">Belongs to the universal ribosomal protein uL10 family.</text>
</comment>
<comment type="subunit">
    <text evidence="5">Part of the ribosomal stalk of the 50S ribosomal subunit. The N-terminus interacts with L11 and the large rRNA to form the base of the stalk. The C-terminus forms an elongated spine to which L12 dimers bind in a sequential fashion forming a multimeric L10(L12)X complex.</text>
</comment>
<dbReference type="AlphaFoldDB" id="A0A1F7WP11"/>
<keyword evidence="5" id="KW-0694">RNA-binding</keyword>
<comment type="caution">
    <text evidence="6">The sequence shown here is derived from an EMBL/GenBank/DDBJ whole genome shotgun (WGS) entry which is preliminary data.</text>
</comment>